<dbReference type="STRING" id="1300344.I598_1877"/>
<evidence type="ECO:0000259" key="1">
    <source>
        <dbReference type="PROSITE" id="PS51688"/>
    </source>
</evidence>
<gene>
    <name evidence="2" type="ORF">I598_1877</name>
</gene>
<evidence type="ECO:0000313" key="2">
    <source>
        <dbReference type="EMBL" id="ANC31425.1"/>
    </source>
</evidence>
<name>A0A161I1Z2_9MICO</name>
<sequence>MRSDELTVEVRDSSLRRVGILLPKDRLLRAKPAFNGAGEWSLEVPAEHPMAAELRKPGSGIIVTGPDDVWWSGPVTQPATEAGASDVRGMLKATGVTDSVVLVDAAAWPQPSNGDATTQTLAYDARTGAAETLMHAYVSANIGPDAPTSRRGRLASQLVMGTNLGRGTVIAKRARFANLADLLAEIAAVDGLGFRVVQRGDALVFEVTETTDRTAELRLDVRNGGLASQKVATTPPTVTRVYVAGQGEGADRTIRTRTSAEASAAENEWGRVVERFKDQRQTDDLDELDQAGDEDLADGGSTATNVAVVPADETGQTFGRHWDLGDRVTVVIEGQETTSTITSAPIVDVGKGLRIGMGLGDPAGFSRSAALTARVEDTEQRVSALERNTETPVDLTALLEQVRHAAPLASLRLTELGDAVDLNTVAQAGVYRQSLTAQAATGTNYPVPVAGLLEVFDQGNMTWQRYTVYGTAATTYVRARYTTTWSTWRELLAVADGVATAPRLRLTATEDASATSTGHALQIGTDGVENLRIDGNEVTAMNNGALATLYLNPDGGDVAIGNNTDSRIILNSAGNINLRNGSRLEGSSGGPNIGIRDGNDNAALIGEDSAGPRMWTSTTLVHGRTYTSNASMVVTSAGTFGRSTSLRAAKVEIEDAPSDWAEKIYALRPRTWLDRGTVEHYAELLDREEQGEVIDWSTEDCSQINQRIPGFVAEEVVEDAGLPEFGIYDNGGNLSGLAYDRLTAALVATVQHQRTQLDSQAQQISDLAAAVATLQNGAS</sequence>
<dbReference type="RefSeq" id="WP_068202725.1">
    <property type="nucleotide sequence ID" value="NZ_CP014209.1"/>
</dbReference>
<dbReference type="Proteomes" id="UP000076794">
    <property type="component" value="Chromosome"/>
</dbReference>
<evidence type="ECO:0000313" key="3">
    <source>
        <dbReference type="Proteomes" id="UP000076794"/>
    </source>
</evidence>
<dbReference type="InterPro" id="IPR030392">
    <property type="entry name" value="S74_ICA"/>
</dbReference>
<protein>
    <recommendedName>
        <fullName evidence="1">Peptidase S74 domain-containing protein</fullName>
    </recommendedName>
</protein>
<dbReference type="OrthoDB" id="3622772at2"/>
<dbReference type="PROSITE" id="PS51688">
    <property type="entry name" value="ICA"/>
    <property type="match status" value="1"/>
</dbReference>
<keyword evidence="3" id="KW-1185">Reference proteome</keyword>
<organism evidence="2 3">
    <name type="scientific">Isoptericola dokdonensis DS-3</name>
    <dbReference type="NCBI Taxonomy" id="1300344"/>
    <lineage>
        <taxon>Bacteria</taxon>
        <taxon>Bacillati</taxon>
        <taxon>Actinomycetota</taxon>
        <taxon>Actinomycetes</taxon>
        <taxon>Micrococcales</taxon>
        <taxon>Promicromonosporaceae</taxon>
        <taxon>Isoptericola</taxon>
    </lineage>
</organism>
<reference evidence="2 3" key="1">
    <citation type="submission" date="2016-01" db="EMBL/GenBank/DDBJ databases">
        <title>Complete genome sequence of a soil Actinobacterium, Isoptericola dokdonensis DS-3.</title>
        <authorList>
            <person name="Kwon S.-K."/>
            <person name="Kim J.F."/>
        </authorList>
    </citation>
    <scope>NUCLEOTIDE SEQUENCE [LARGE SCALE GENOMIC DNA]</scope>
    <source>
        <strain evidence="2 3">DS-3</strain>
    </source>
</reference>
<dbReference type="Pfam" id="PF14594">
    <property type="entry name" value="Sipho_Gp37"/>
    <property type="match status" value="1"/>
</dbReference>
<proteinExistence type="predicted"/>
<accession>A0A161I1Z2</accession>
<feature type="domain" description="Peptidase S74" evidence="1">
    <location>
        <begin position="645"/>
        <end position="764"/>
    </location>
</feature>
<dbReference type="PATRIC" id="fig|1300344.3.peg.1886"/>
<dbReference type="KEGG" id="ido:I598_1877"/>
<dbReference type="AlphaFoldDB" id="A0A161I1Z2"/>
<dbReference type="CDD" id="cd19958">
    <property type="entry name" value="pyocin_knob"/>
    <property type="match status" value="1"/>
</dbReference>
<dbReference type="InterPro" id="IPR029432">
    <property type="entry name" value="Gp28/Gp37-like_dom"/>
</dbReference>
<dbReference type="EMBL" id="CP014209">
    <property type="protein sequence ID" value="ANC31425.1"/>
    <property type="molecule type" value="Genomic_DNA"/>
</dbReference>